<feature type="repeat" description="Cell wall-binding" evidence="14">
    <location>
        <begin position="1382"/>
        <end position="1401"/>
    </location>
</feature>
<evidence type="ECO:0000256" key="7">
    <source>
        <dbReference type="ARBA" id="ARBA00022723"/>
    </source>
</evidence>
<dbReference type="EMBL" id="CP126114">
    <property type="protein sequence ID" value="WHY85434.1"/>
    <property type="molecule type" value="Genomic_DNA"/>
</dbReference>
<dbReference type="Proteomes" id="UP001178288">
    <property type="component" value="Chromosome"/>
</dbReference>
<dbReference type="Gene3D" id="3.60.21.10">
    <property type="match status" value="2"/>
</dbReference>
<evidence type="ECO:0000259" key="16">
    <source>
        <dbReference type="Pfam" id="PF00149"/>
    </source>
</evidence>
<evidence type="ECO:0000256" key="5">
    <source>
        <dbReference type="ARBA" id="ARBA00022512"/>
    </source>
</evidence>
<dbReference type="Gene3D" id="2.10.270.10">
    <property type="entry name" value="Cholin Binding"/>
    <property type="match status" value="1"/>
</dbReference>
<evidence type="ECO:0000259" key="17">
    <source>
        <dbReference type="Pfam" id="PF02872"/>
    </source>
</evidence>
<evidence type="ECO:0000256" key="14">
    <source>
        <dbReference type="PROSITE-ProRule" id="PRU00591"/>
    </source>
</evidence>
<feature type="signal peptide" evidence="15">
    <location>
        <begin position="1"/>
        <end position="38"/>
    </location>
</feature>
<keyword evidence="6" id="KW-0964">Secreted</keyword>
<dbReference type="InterPro" id="IPR041498">
    <property type="entry name" value="Big_6"/>
</dbReference>
<feature type="repeat" description="Cell wall-binding" evidence="14">
    <location>
        <begin position="1507"/>
        <end position="1526"/>
    </location>
</feature>
<dbReference type="PRINTS" id="PR01607">
    <property type="entry name" value="APYRASEFAMLY"/>
</dbReference>
<comment type="subcellular location">
    <subcellularLocation>
        <location evidence="4">Secreted</location>
        <location evidence="4">Cell wall</location>
        <topology evidence="4">Peptidoglycan-anchor</topology>
    </subcellularLocation>
</comment>
<dbReference type="FunFam" id="3.60.21.10:FF:000052">
    <property type="entry name" value="Endonuclease YhcR"/>
    <property type="match status" value="1"/>
</dbReference>
<dbReference type="PANTHER" id="PTHR11575:SF24">
    <property type="entry name" value="5'-NUCLEOTIDASE"/>
    <property type="match status" value="1"/>
</dbReference>
<feature type="chain" id="PRO_5041672400" evidence="15">
    <location>
        <begin position="39"/>
        <end position="1545"/>
    </location>
</feature>
<evidence type="ECO:0000256" key="9">
    <source>
        <dbReference type="ARBA" id="ARBA00022737"/>
    </source>
</evidence>
<keyword evidence="8 15" id="KW-0732">Signal</keyword>
<evidence type="ECO:0000256" key="6">
    <source>
        <dbReference type="ARBA" id="ARBA00022525"/>
    </source>
</evidence>
<evidence type="ECO:0000256" key="2">
    <source>
        <dbReference type="ARBA" id="ARBA00001730"/>
    </source>
</evidence>
<dbReference type="Pfam" id="PF19127">
    <property type="entry name" value="Choline_bind_3"/>
    <property type="match status" value="3"/>
</dbReference>
<comment type="catalytic activity">
    <reaction evidence="2">
        <text>a nucleoside 2',3'-cyclic phosphate + H2O = a nucleoside 3'-phosphate + H(+)</text>
        <dbReference type="Rhea" id="RHEA:19621"/>
        <dbReference type="ChEBI" id="CHEBI:15377"/>
        <dbReference type="ChEBI" id="CHEBI:15378"/>
        <dbReference type="ChEBI" id="CHEBI:66949"/>
        <dbReference type="ChEBI" id="CHEBI:66954"/>
        <dbReference type="EC" id="3.1.4.16"/>
    </reaction>
</comment>
<evidence type="ECO:0000256" key="15">
    <source>
        <dbReference type="SAM" id="SignalP"/>
    </source>
</evidence>
<feature type="repeat" description="Cell wall-binding" evidence="14">
    <location>
        <begin position="1427"/>
        <end position="1446"/>
    </location>
</feature>
<evidence type="ECO:0000256" key="13">
    <source>
        <dbReference type="ARBA" id="ARBA00023268"/>
    </source>
</evidence>
<sequence length="1545" mass="168785">MKRKIKRSIKKRMLNGSLAVALALSVVPLNIFPHAAKAEGTGSTATLRILETTDLHSNVMPYDYFKDAPVTDYGLAKTATLIKQARSEKTNSMLFDAGDTIQGNPLASYVAKVKRLAPDETHPIYKAMNYLKYDAGIVGNHEFNYGLDYLNDVLEEVQFPIVNANIYKDDHDNDPSNDVNYFSPYKILPKTIKDDAGNEHVIKVGVIGFAPPQIMRWDKDNLSGKVITKDIVKEANKFIPKMRAEGADVIVAIAHSGCDIAAEGTEEAENAVYDLTKVPGIDAMLFGHSHVNFPGDAVFNGKANIDNTNGKINGVQAVEAGFWGNNLGVLDLALVQDAQGKWTVDKANSKSVNRPVSTDTASDEKIVADVKDAHDATLNYVRGKIGETDVPMHSFFTRVMDDASTQIVNAAQMDYVKKWINANAPEYKNVPVLSAAAPFKGGRGGVSDYTNIPKGDVAIKSAADLYLFDNTLKAVEVSGDQVKRWLEISASQFKTIDPNKAGNQDLLDYDFRPYNYDVIDGVKYEIDVTKPVGQRIIKLTLLDGKAVDPAQKFIVATNNYRAGGSGGLPELKDAKVVVDSPFENRQILMDYISAKGTINPVADNNWRIAPVGGVAKLVFHSAPEAKAYLAQQPDVKDLGTSTTKPGYELFELDQNVHVQLLGINDFHGQLDTWKTNKDAQGNVTSVVGGIEYLAAYLKDRKATNPSNTLMIQAGDLVGASPPVSALLQDEPTIRFMNQIGMDVGTIGNHEFDEGVAEMMRLINGGSHEKTKQYEEKYGKFTGADMKYTVANVVNEKTNEPILPPYVVKEVDGVKIGFIGVVTTSTPTIVIPSGVAGVKFTDEVTAINKYTKELKDQGIKSIVVLAHNAGSSKTDGTGATGDVVDIAKKVDPEVDVIFGAHDHAYLNAKVKDDTGKEKLLVQAYSYGQAFSDVNLTIDPVTKDIVASQAEIVMTDHNKITPDAKVKAQLDGYQEDIKPIVSKPVGETGAELSKTANPDGESVLGNVIADGMRTLNKTDFAFMNSGGIRNPVPQGIVTWGDLFKVQPFGNDNVTLTITGEQVRILLNQQFQAPPSYNKIMAISGLRYTWTDKNDYGKKILDIYLPNGKKIDPKAEYSITVNNFMADGGDGFTVLLQGKNRVTAGVDLDQFVEYFKTLPKGFTAEIEGRIKQLAADTTAPDAPQVDAVTNKTTKVTGTTEALAKVEVKANGNVIGTAIAEADGKFSVSITAQKAGTELVVTATNALGNVSEETKVTVKDVTAPAAPEVYEVTNLDTFIIGFSEPGSTVEAKVGNKVIGSTVAEKDGYFEIEIEVQKVGTVITVTAKNAAGNVSKATTVTVEQYIGWYYDEDGYHYINPETGVEMTNSWLKEDGVWYHFNNKGIMETGWVKVNGKWYFFSDDEETYGEMQTGWYKENNKWYFLDQVNGDMKVNWAKVGGKWYFFNNSGVMQTGWVKDGRTWYYLASSGAMQTGWMKDGKTWYYLANSGAMQSGWVKVNNKWYYLASSGAMKTGWIQVGSKWYFLYNDGSMAANTTIGKYKLGKDGAWIK</sequence>
<feature type="domain" description="Calcineurin-like phosphoesterase" evidence="16">
    <location>
        <begin position="47"/>
        <end position="291"/>
    </location>
</feature>
<dbReference type="GO" id="GO:0030288">
    <property type="term" value="C:outer membrane-bounded periplasmic space"/>
    <property type="evidence" value="ECO:0007669"/>
    <property type="project" value="TreeGrafter"/>
</dbReference>
<evidence type="ECO:0000256" key="3">
    <source>
        <dbReference type="ARBA" id="ARBA00001968"/>
    </source>
</evidence>
<dbReference type="GO" id="GO:0008254">
    <property type="term" value="F:3'-nucleotidase activity"/>
    <property type="evidence" value="ECO:0007669"/>
    <property type="project" value="UniProtKB-EC"/>
</dbReference>
<dbReference type="PROSITE" id="PS00785">
    <property type="entry name" value="5_NUCLEOTIDASE_1"/>
    <property type="match status" value="1"/>
</dbReference>
<evidence type="ECO:0000256" key="10">
    <source>
        <dbReference type="ARBA" id="ARBA00022741"/>
    </source>
</evidence>
<keyword evidence="5" id="KW-0134">Cell wall</keyword>
<gene>
    <name evidence="19" type="ORF">QNH39_22920</name>
</gene>
<dbReference type="InterPro" id="IPR006146">
    <property type="entry name" value="5'-Nucleotdase_CS"/>
</dbReference>
<dbReference type="InterPro" id="IPR041827">
    <property type="entry name" value="CpdB_N"/>
</dbReference>
<dbReference type="NCBIfam" id="NF006938">
    <property type="entry name" value="PRK09420.1"/>
    <property type="match status" value="1"/>
</dbReference>
<evidence type="ECO:0000256" key="4">
    <source>
        <dbReference type="ARBA" id="ARBA00004168"/>
    </source>
</evidence>
<dbReference type="GO" id="GO:0008253">
    <property type="term" value="F:5'-nucleotidase activity"/>
    <property type="evidence" value="ECO:0007669"/>
    <property type="project" value="TreeGrafter"/>
</dbReference>
<feature type="domain" description="5'-Nucleotidase C-terminal" evidence="17">
    <location>
        <begin position="385"/>
        <end position="572"/>
    </location>
</feature>
<evidence type="ECO:0000256" key="11">
    <source>
        <dbReference type="ARBA" id="ARBA00022801"/>
    </source>
</evidence>
<dbReference type="KEGG" id="nnv:QNH39_22920"/>
<protein>
    <submittedName>
        <fullName evidence="19">Bifunctional 2',3'-cyclic-nucleotide 2'-phosphodiesterase/3'-nucleotidase</fullName>
    </submittedName>
</protein>
<dbReference type="SUPFAM" id="SSF69360">
    <property type="entry name" value="Cell wall binding repeat"/>
    <property type="match status" value="1"/>
</dbReference>
<dbReference type="Pfam" id="PF00149">
    <property type="entry name" value="Metallophos"/>
    <property type="match status" value="2"/>
</dbReference>
<dbReference type="CDD" id="cd07410">
    <property type="entry name" value="MPP_CpdB_N"/>
    <property type="match status" value="1"/>
</dbReference>
<keyword evidence="13" id="KW-0511">Multifunctional enzyme</keyword>
<dbReference type="GO" id="GO:0008768">
    <property type="term" value="F:UDP-sugar diphosphatase activity"/>
    <property type="evidence" value="ECO:0007669"/>
    <property type="project" value="TreeGrafter"/>
</dbReference>
<keyword evidence="20" id="KW-1185">Reference proteome</keyword>
<feature type="repeat" description="Cell wall-binding" evidence="14">
    <location>
        <begin position="1467"/>
        <end position="1486"/>
    </location>
</feature>
<feature type="repeat" description="Cell wall-binding" evidence="14">
    <location>
        <begin position="1362"/>
        <end position="1381"/>
    </location>
</feature>
<feature type="repeat" description="Cell wall-binding" evidence="14">
    <location>
        <begin position="1447"/>
        <end position="1466"/>
    </location>
</feature>
<keyword evidence="9" id="KW-0677">Repeat</keyword>
<feature type="domain" description="Bacterial Ig" evidence="18">
    <location>
        <begin position="1259"/>
        <end position="1338"/>
    </location>
</feature>
<dbReference type="InterPro" id="IPR036907">
    <property type="entry name" value="5'-Nucleotdase_C_sf"/>
</dbReference>
<evidence type="ECO:0000259" key="18">
    <source>
        <dbReference type="Pfam" id="PF17936"/>
    </source>
</evidence>
<feature type="domain" description="Calcineurin-like phosphoesterase" evidence="16">
    <location>
        <begin position="661"/>
        <end position="904"/>
    </location>
</feature>
<comment type="catalytic activity">
    <reaction evidence="1">
        <text>a ribonucleoside 3'-phosphate + H2O = a ribonucleoside + phosphate</text>
        <dbReference type="Rhea" id="RHEA:10144"/>
        <dbReference type="ChEBI" id="CHEBI:13197"/>
        <dbReference type="ChEBI" id="CHEBI:15377"/>
        <dbReference type="ChEBI" id="CHEBI:18254"/>
        <dbReference type="ChEBI" id="CHEBI:43474"/>
        <dbReference type="EC" id="3.1.3.6"/>
    </reaction>
</comment>
<dbReference type="InterPro" id="IPR029052">
    <property type="entry name" value="Metallo-depent_PP-like"/>
</dbReference>
<name>A0AA95MNJ0_9BACI</name>
<evidence type="ECO:0000313" key="20">
    <source>
        <dbReference type="Proteomes" id="UP001178288"/>
    </source>
</evidence>
<comment type="cofactor">
    <cofactor evidence="3">
        <name>a divalent metal cation</name>
        <dbReference type="ChEBI" id="CHEBI:60240"/>
    </cofactor>
</comment>
<reference evidence="19" key="1">
    <citation type="submission" date="2023-05" db="EMBL/GenBank/DDBJ databases">
        <title>Comparative genomics of Bacillaceae isolates and their secondary metabolite potential.</title>
        <authorList>
            <person name="Song L."/>
            <person name="Nielsen L.J."/>
            <person name="Mohite O."/>
            <person name="Xu X."/>
            <person name="Weber T."/>
            <person name="Kovacs A.T."/>
        </authorList>
    </citation>
    <scope>NUCLEOTIDE SEQUENCE</scope>
    <source>
        <strain evidence="19">XLM17</strain>
    </source>
</reference>
<dbReference type="InterPro" id="IPR004843">
    <property type="entry name" value="Calcineurin-like_PHP"/>
</dbReference>
<dbReference type="Gene3D" id="2.60.40.10">
    <property type="entry name" value="Immunoglobulins"/>
    <property type="match status" value="2"/>
</dbReference>
<dbReference type="InterPro" id="IPR008334">
    <property type="entry name" value="5'-Nucleotdase_C"/>
</dbReference>
<dbReference type="GO" id="GO:0009166">
    <property type="term" value="P:nucleotide catabolic process"/>
    <property type="evidence" value="ECO:0007669"/>
    <property type="project" value="InterPro"/>
</dbReference>
<feature type="repeat" description="Cell wall-binding" evidence="14">
    <location>
        <begin position="1487"/>
        <end position="1506"/>
    </location>
</feature>
<dbReference type="PROSITE" id="PS51170">
    <property type="entry name" value="CW"/>
    <property type="match status" value="7"/>
</dbReference>
<dbReference type="Pfam" id="PF01473">
    <property type="entry name" value="Choline_bind_1"/>
    <property type="match status" value="1"/>
</dbReference>
<feature type="domain" description="5'-Nucleotidase C-terminal" evidence="17">
    <location>
        <begin position="987"/>
        <end position="1132"/>
    </location>
</feature>
<dbReference type="GO" id="GO:0000166">
    <property type="term" value="F:nucleotide binding"/>
    <property type="evidence" value="ECO:0007669"/>
    <property type="project" value="UniProtKB-KW"/>
</dbReference>
<keyword evidence="7" id="KW-0479">Metal-binding</keyword>
<evidence type="ECO:0000313" key="19">
    <source>
        <dbReference type="EMBL" id="WHY85434.1"/>
    </source>
</evidence>
<evidence type="ECO:0000256" key="8">
    <source>
        <dbReference type="ARBA" id="ARBA00022729"/>
    </source>
</evidence>
<proteinExistence type="predicted"/>
<accession>A0AA95MNJ0</accession>
<dbReference type="PANTHER" id="PTHR11575">
    <property type="entry name" value="5'-NUCLEOTIDASE-RELATED"/>
    <property type="match status" value="1"/>
</dbReference>
<dbReference type="Gene3D" id="2.10.270.20">
    <property type="match status" value="1"/>
</dbReference>
<dbReference type="GO" id="GO:0046872">
    <property type="term" value="F:metal ion binding"/>
    <property type="evidence" value="ECO:0007669"/>
    <property type="project" value="UniProtKB-KW"/>
</dbReference>
<feature type="domain" description="Bacterial Ig" evidence="18">
    <location>
        <begin position="1176"/>
        <end position="1256"/>
    </location>
</feature>
<dbReference type="Gene3D" id="3.90.780.10">
    <property type="entry name" value="5'-Nucleotidase, C-terminal domain"/>
    <property type="match status" value="2"/>
</dbReference>
<dbReference type="SUPFAM" id="SSF55816">
    <property type="entry name" value="5'-nucleotidase (syn. UDP-sugar hydrolase), C-terminal domain"/>
    <property type="match status" value="2"/>
</dbReference>
<dbReference type="InterPro" id="IPR006179">
    <property type="entry name" value="5_nucleotidase/apyrase"/>
</dbReference>
<keyword evidence="11" id="KW-0378">Hydrolase</keyword>
<evidence type="ECO:0000256" key="12">
    <source>
        <dbReference type="ARBA" id="ARBA00023088"/>
    </source>
</evidence>
<evidence type="ECO:0000256" key="1">
    <source>
        <dbReference type="ARBA" id="ARBA00000527"/>
    </source>
</evidence>
<keyword evidence="12" id="KW-0572">Peptidoglycan-anchor</keyword>
<dbReference type="InterPro" id="IPR018337">
    <property type="entry name" value="Cell_wall/Cho-bd_repeat"/>
</dbReference>
<dbReference type="RefSeq" id="WP_066091865.1">
    <property type="nucleotide sequence ID" value="NZ_CP126114.1"/>
</dbReference>
<keyword evidence="10" id="KW-0547">Nucleotide-binding</keyword>
<dbReference type="Pfam" id="PF17936">
    <property type="entry name" value="Big_6"/>
    <property type="match status" value="2"/>
</dbReference>
<dbReference type="SUPFAM" id="SSF56300">
    <property type="entry name" value="Metallo-dependent phosphatases"/>
    <property type="match status" value="2"/>
</dbReference>
<dbReference type="GO" id="GO:0008663">
    <property type="term" value="F:2',3'-cyclic-nucleotide 2'-phosphodiesterase activity"/>
    <property type="evidence" value="ECO:0007669"/>
    <property type="project" value="UniProtKB-EC"/>
</dbReference>
<organism evidence="19 20">
    <name type="scientific">Neobacillus novalis</name>
    <dbReference type="NCBI Taxonomy" id="220687"/>
    <lineage>
        <taxon>Bacteria</taxon>
        <taxon>Bacillati</taxon>
        <taxon>Bacillota</taxon>
        <taxon>Bacilli</taxon>
        <taxon>Bacillales</taxon>
        <taxon>Bacillaceae</taxon>
        <taxon>Neobacillus</taxon>
    </lineage>
</organism>
<dbReference type="InterPro" id="IPR013783">
    <property type="entry name" value="Ig-like_fold"/>
</dbReference>
<dbReference type="Pfam" id="PF02872">
    <property type="entry name" value="5_nucleotid_C"/>
    <property type="match status" value="2"/>
</dbReference>
<dbReference type="PROSITE" id="PS00786">
    <property type="entry name" value="5_NUCLEOTIDASE_2"/>
    <property type="match status" value="1"/>
</dbReference>